<keyword evidence="3" id="KW-1185">Reference proteome</keyword>
<evidence type="ECO:0000313" key="2">
    <source>
        <dbReference type="EMBL" id="AHG92815.1"/>
    </source>
</evidence>
<reference evidence="2 3" key="1">
    <citation type="journal article" date="2014" name="Genome Announc.">
        <title>Genome Sequence and Methylome of Soil Bacterium Gemmatirosa kalamazoonensis KBS708T, a Member of the Rarely Cultivated Gemmatimonadetes Phylum.</title>
        <authorList>
            <person name="Debruyn J.M."/>
            <person name="Radosevich M."/>
            <person name="Wommack K.E."/>
            <person name="Polson S.W."/>
            <person name="Hauser L.J."/>
            <person name="Fawaz M.N."/>
            <person name="Korlach J."/>
            <person name="Tsai Y.C."/>
        </authorList>
    </citation>
    <scope>NUCLEOTIDE SEQUENCE [LARGE SCALE GENOMIC DNA]</scope>
    <source>
        <strain evidence="2 3">KBS708</strain>
        <plasmid evidence="3">Plasmid 1</plasmid>
    </source>
</reference>
<geneLocation type="plasmid" evidence="2 3">
    <name>1</name>
</geneLocation>
<feature type="compositionally biased region" description="Basic and acidic residues" evidence="1">
    <location>
        <begin position="23"/>
        <end position="33"/>
    </location>
</feature>
<dbReference type="KEGG" id="gba:J421_5280"/>
<dbReference type="RefSeq" id="WP_025414142.1">
    <property type="nucleotide sequence ID" value="NZ_CP007129.1"/>
</dbReference>
<dbReference type="InParanoid" id="W0RR75"/>
<protein>
    <submittedName>
        <fullName evidence="2">Uncharacterized protein</fullName>
    </submittedName>
</protein>
<name>W0RR75_9BACT</name>
<accession>W0RR75</accession>
<dbReference type="HOGENOM" id="CLU_2806324_0_0_0"/>
<dbReference type="OrthoDB" id="7267013at2"/>
<feature type="region of interest" description="Disordered" evidence="1">
    <location>
        <begin position="1"/>
        <end position="67"/>
    </location>
</feature>
<dbReference type="Proteomes" id="UP000019151">
    <property type="component" value="Plasmid 1"/>
</dbReference>
<evidence type="ECO:0000256" key="1">
    <source>
        <dbReference type="SAM" id="MobiDB-lite"/>
    </source>
</evidence>
<dbReference type="EMBL" id="CP007129">
    <property type="protein sequence ID" value="AHG92815.1"/>
    <property type="molecule type" value="Genomic_DNA"/>
</dbReference>
<evidence type="ECO:0000313" key="3">
    <source>
        <dbReference type="Proteomes" id="UP000019151"/>
    </source>
</evidence>
<keyword evidence="2" id="KW-0614">Plasmid</keyword>
<proteinExistence type="predicted"/>
<gene>
    <name evidence="2" type="ORF">J421_5280</name>
</gene>
<sequence length="67" mass="6998">MTAALRAVDLATRAEQPASTPATRDRDEVHDAALDSFPASDAPSWSPLRIGPPASRPSEPAFARVAG</sequence>
<organism evidence="2 3">
    <name type="scientific">Gemmatirosa kalamazoonensis</name>
    <dbReference type="NCBI Taxonomy" id="861299"/>
    <lineage>
        <taxon>Bacteria</taxon>
        <taxon>Pseudomonadati</taxon>
        <taxon>Gemmatimonadota</taxon>
        <taxon>Gemmatimonadia</taxon>
        <taxon>Gemmatimonadales</taxon>
        <taxon>Gemmatimonadaceae</taxon>
        <taxon>Gemmatirosa</taxon>
    </lineage>
</organism>
<dbReference type="AlphaFoldDB" id="W0RR75"/>